<dbReference type="SUPFAM" id="SSF52218">
    <property type="entry name" value="Flavoproteins"/>
    <property type="match status" value="1"/>
</dbReference>
<feature type="domain" description="NADPH-dependent FMN reductase-like" evidence="3">
    <location>
        <begin position="4"/>
        <end position="164"/>
    </location>
</feature>
<dbReference type="InterPro" id="IPR029039">
    <property type="entry name" value="Flavoprotein-like_sf"/>
</dbReference>
<dbReference type="AlphaFoldDB" id="E1QZ21"/>
<dbReference type="OrthoDB" id="9805976at2"/>
<evidence type="ECO:0000256" key="1">
    <source>
        <dbReference type="ARBA" id="ARBA00022630"/>
    </source>
</evidence>
<dbReference type="HOGENOM" id="CLU_050993_0_0_11"/>
<dbReference type="Gene3D" id="3.40.50.360">
    <property type="match status" value="1"/>
</dbReference>
<accession>E1QZ21</accession>
<dbReference type="eggNOG" id="COG0655">
    <property type="taxonomic scope" value="Bacteria"/>
</dbReference>
<dbReference type="GO" id="GO:0016491">
    <property type="term" value="F:oxidoreductase activity"/>
    <property type="evidence" value="ECO:0007669"/>
    <property type="project" value="InterPro"/>
</dbReference>
<dbReference type="InterPro" id="IPR051796">
    <property type="entry name" value="ISF_SsuE-like"/>
</dbReference>
<gene>
    <name evidence="4" type="ordered locus">Olsu_0520</name>
</gene>
<dbReference type="RefSeq" id="WP_013251387.1">
    <property type="nucleotide sequence ID" value="NC_014363.1"/>
</dbReference>
<sequence>MSFKVMAVCAGRKGGNGEMLAKEALSAVRESGGGVELINLFDYRMLPCTGCEGCTMQMGKMAAGLQREYHGCVLKGKDDVDAIITEMQTCQGIIFAVPTYDLTPSSLYLRLAQRFLAYELSFLLAVGAVKENPHTVAGLIAVGGSKHDWQTLALEGMQATMFTQSVQVVDRFMATRDGRPGNVALYDDQLPRARKMGENIARAINTPVEERGWLGDPNDGVCPNCHSSLVYPGDEHWDGVQFPWECAVCGCGGTLGENPETGRPMLVIDPRNGRIRDRNDDRARAEHLNEINKTRDDFFAHMDVVKPIMEKYRSMEFPTLVIDRG</sequence>
<organism evidence="4 5">
    <name type="scientific">Olsenella uli (strain ATCC 49627 / DSM 7084 / CCUG 31166 / CIP 109912 / JCM 12494 / LMG 11480 / NCIMB 702895 / VPI D76D-27C)</name>
    <name type="common">Lactobacillus uli</name>
    <dbReference type="NCBI Taxonomy" id="633147"/>
    <lineage>
        <taxon>Bacteria</taxon>
        <taxon>Bacillati</taxon>
        <taxon>Actinomycetota</taxon>
        <taxon>Coriobacteriia</taxon>
        <taxon>Coriobacteriales</taxon>
        <taxon>Atopobiaceae</taxon>
        <taxon>Olsenella</taxon>
    </lineage>
</organism>
<dbReference type="KEGG" id="ols:Olsu_0520"/>
<dbReference type="PANTHER" id="PTHR43278:SF1">
    <property type="entry name" value="IRON-SULFUR FLAVOPROTEIN MJ1083"/>
    <property type="match status" value="1"/>
</dbReference>
<evidence type="ECO:0000313" key="5">
    <source>
        <dbReference type="Proteomes" id="UP000000333"/>
    </source>
</evidence>
<protein>
    <submittedName>
        <fullName evidence="4">Multimeric flavodoxin WrbA fused to cytochrome c-like domain</fullName>
    </submittedName>
</protein>
<keyword evidence="2" id="KW-0288">FMN</keyword>
<keyword evidence="5" id="KW-1185">Reference proteome</keyword>
<evidence type="ECO:0000259" key="3">
    <source>
        <dbReference type="Pfam" id="PF03358"/>
    </source>
</evidence>
<evidence type="ECO:0000256" key="2">
    <source>
        <dbReference type="ARBA" id="ARBA00022643"/>
    </source>
</evidence>
<keyword evidence="1" id="KW-0285">Flavoprotein</keyword>
<reference evidence="4 5" key="1">
    <citation type="journal article" date="2010" name="Stand. Genomic Sci.">
        <title>Complete genome sequence of Olsenella uli type strain (VPI D76D-27C).</title>
        <authorList>
            <person name="Goker M."/>
            <person name="Held B."/>
            <person name="Lucas S."/>
            <person name="Nolan M."/>
            <person name="Yasawong M."/>
            <person name="Glavina Del Rio T."/>
            <person name="Tice H."/>
            <person name="Cheng J.F."/>
            <person name="Bruce D."/>
            <person name="Detter J.C."/>
            <person name="Tapia R."/>
            <person name="Han C."/>
            <person name="Goodwin L."/>
            <person name="Pitluck S."/>
            <person name="Liolios K."/>
            <person name="Ivanova N."/>
            <person name="Mavromatis K."/>
            <person name="Mikhailova N."/>
            <person name="Pati A."/>
            <person name="Chen A."/>
            <person name="Palaniappan K."/>
            <person name="Land M."/>
            <person name="Hauser L."/>
            <person name="Chang Y.J."/>
            <person name="Jeffries C.D."/>
            <person name="Rohde M."/>
            <person name="Sikorski J."/>
            <person name="Pukall R."/>
            <person name="Woyke T."/>
            <person name="Bristow J."/>
            <person name="Eisen J.A."/>
            <person name="Markowitz V."/>
            <person name="Hugenholtz P."/>
            <person name="Kyrpides N.C."/>
            <person name="Klenk H.P."/>
            <person name="Lapidus A."/>
        </authorList>
    </citation>
    <scope>NUCLEOTIDE SEQUENCE [LARGE SCALE GENOMIC DNA]</scope>
    <source>
        <strain evidence="5">ATCC 49627 / DSM 7084 / CIP 109912 / JCM 12494 / NCIMB 702895 / VPI D76D-27C</strain>
    </source>
</reference>
<dbReference type="EMBL" id="CP002106">
    <property type="protein sequence ID" value="ADK67635.1"/>
    <property type="molecule type" value="Genomic_DNA"/>
</dbReference>
<dbReference type="Proteomes" id="UP000000333">
    <property type="component" value="Chromosome"/>
</dbReference>
<dbReference type="PANTHER" id="PTHR43278">
    <property type="entry name" value="NAD(P)H-DEPENDENT FMN-CONTAINING OXIDOREDUCTASE YWQN-RELATED"/>
    <property type="match status" value="1"/>
</dbReference>
<dbReference type="STRING" id="633147.Olsu_0520"/>
<dbReference type="GeneID" id="78511956"/>
<proteinExistence type="predicted"/>
<dbReference type="InterPro" id="IPR005025">
    <property type="entry name" value="FMN_Rdtase-like_dom"/>
</dbReference>
<name>E1QZ21_OLSUV</name>
<evidence type="ECO:0000313" key="4">
    <source>
        <dbReference type="EMBL" id="ADK67635.1"/>
    </source>
</evidence>
<dbReference type="Pfam" id="PF03358">
    <property type="entry name" value="FMN_red"/>
    <property type="match status" value="1"/>
</dbReference>